<feature type="transmembrane region" description="Helical" evidence="1">
    <location>
        <begin position="46"/>
        <end position="63"/>
    </location>
</feature>
<protein>
    <submittedName>
        <fullName evidence="2">Uncharacterized protein</fullName>
    </submittedName>
</protein>
<keyword evidence="1" id="KW-0472">Membrane</keyword>
<dbReference type="Proteomes" id="UP001054945">
    <property type="component" value="Unassembled WGS sequence"/>
</dbReference>
<dbReference type="EMBL" id="BPLR01012062">
    <property type="protein sequence ID" value="GIY51053.1"/>
    <property type="molecule type" value="Genomic_DNA"/>
</dbReference>
<name>A0AAV4TZW6_CAEEX</name>
<proteinExistence type="predicted"/>
<dbReference type="AlphaFoldDB" id="A0AAV4TZW6"/>
<sequence>MGAGKAKLMSFLGAYGILRRLSRSIKMEPWQDLGAVELSTFGSGMGAGNAKLMFFLGIPYGILRRRLSRNIEMEPWGRNL</sequence>
<reference evidence="2 3" key="1">
    <citation type="submission" date="2021-06" db="EMBL/GenBank/DDBJ databases">
        <title>Caerostris extrusa draft genome.</title>
        <authorList>
            <person name="Kono N."/>
            <person name="Arakawa K."/>
        </authorList>
    </citation>
    <scope>NUCLEOTIDE SEQUENCE [LARGE SCALE GENOMIC DNA]</scope>
</reference>
<evidence type="ECO:0000256" key="1">
    <source>
        <dbReference type="SAM" id="Phobius"/>
    </source>
</evidence>
<keyword evidence="1" id="KW-1133">Transmembrane helix</keyword>
<gene>
    <name evidence="2" type="ORF">CEXT_425521</name>
</gene>
<keyword evidence="3" id="KW-1185">Reference proteome</keyword>
<evidence type="ECO:0000313" key="3">
    <source>
        <dbReference type="Proteomes" id="UP001054945"/>
    </source>
</evidence>
<accession>A0AAV4TZW6</accession>
<comment type="caution">
    <text evidence="2">The sequence shown here is derived from an EMBL/GenBank/DDBJ whole genome shotgun (WGS) entry which is preliminary data.</text>
</comment>
<organism evidence="2 3">
    <name type="scientific">Caerostris extrusa</name>
    <name type="common">Bark spider</name>
    <name type="synonym">Caerostris bankana</name>
    <dbReference type="NCBI Taxonomy" id="172846"/>
    <lineage>
        <taxon>Eukaryota</taxon>
        <taxon>Metazoa</taxon>
        <taxon>Ecdysozoa</taxon>
        <taxon>Arthropoda</taxon>
        <taxon>Chelicerata</taxon>
        <taxon>Arachnida</taxon>
        <taxon>Araneae</taxon>
        <taxon>Araneomorphae</taxon>
        <taxon>Entelegynae</taxon>
        <taxon>Araneoidea</taxon>
        <taxon>Araneidae</taxon>
        <taxon>Caerostris</taxon>
    </lineage>
</organism>
<keyword evidence="1" id="KW-0812">Transmembrane</keyword>
<evidence type="ECO:0000313" key="2">
    <source>
        <dbReference type="EMBL" id="GIY51053.1"/>
    </source>
</evidence>